<accession>A0A2N0UZI1</accession>
<reference evidence="15" key="1">
    <citation type="journal article" date="2018" name="Environ. Microbiol.">
        <title>Sporulation capability and amylosome conservation among diverse human colonic and rumen isolates of the keystone starch-degrader Ruminococcus bromii.</title>
        <authorList>
            <person name="Mukhopadhya I."/>
            <person name="Morais S."/>
            <person name="Laverde-Gomez J."/>
            <person name="Sheridan P.O."/>
            <person name="Walker A.W."/>
            <person name="Kelly W."/>
            <person name="Klieve A.V."/>
            <person name="Ouwerkerk D."/>
            <person name="Duncan S.H."/>
            <person name="Louis P."/>
            <person name="Koropatkin N."/>
            <person name="Cockburn D."/>
            <person name="Kibler R."/>
            <person name="Cooper P.J."/>
            <person name="Sandoval C."/>
            <person name="Crost E."/>
            <person name="Juge N."/>
            <person name="Bayer E.A."/>
            <person name="Flint H.J."/>
        </authorList>
    </citation>
    <scope>NUCLEOTIDE SEQUENCE [LARGE SCALE GENOMIC DNA]</scope>
    <source>
        <strain evidence="15">ATCC 27255</strain>
    </source>
</reference>
<comment type="similarity">
    <text evidence="4 12 13">Belongs to the HisA/HisF family.</text>
</comment>
<evidence type="ECO:0000256" key="11">
    <source>
        <dbReference type="ARBA" id="ARBA00030547"/>
    </source>
</evidence>
<name>A0A2N0UZI1_9FIRM</name>
<dbReference type="InterPro" id="IPR011060">
    <property type="entry name" value="RibuloseP-bd_barrel"/>
</dbReference>
<keyword evidence="7 12" id="KW-0963">Cytoplasm</keyword>
<dbReference type="InterPro" id="IPR044524">
    <property type="entry name" value="Isoase_HisA-like"/>
</dbReference>
<evidence type="ECO:0000313" key="16">
    <source>
        <dbReference type="Proteomes" id="UP000233425"/>
    </source>
</evidence>
<keyword evidence="8 12" id="KW-0028">Amino-acid biosynthesis</keyword>
<evidence type="ECO:0000256" key="4">
    <source>
        <dbReference type="ARBA" id="ARBA00009667"/>
    </source>
</evidence>
<evidence type="ECO:0000256" key="2">
    <source>
        <dbReference type="ARBA" id="ARBA00004496"/>
    </source>
</evidence>
<comment type="catalytic activity">
    <reaction evidence="1 12 14">
        <text>1-(5-phospho-beta-D-ribosyl)-5-[(5-phospho-beta-D-ribosylamino)methylideneamino]imidazole-4-carboxamide = 5-[(5-phospho-1-deoxy-D-ribulos-1-ylimino)methylamino]-1-(5-phospho-beta-D-ribosyl)imidazole-4-carboxamide</text>
        <dbReference type="Rhea" id="RHEA:15469"/>
        <dbReference type="ChEBI" id="CHEBI:58435"/>
        <dbReference type="ChEBI" id="CHEBI:58525"/>
        <dbReference type="EC" id="5.3.1.16"/>
    </reaction>
</comment>
<dbReference type="InterPro" id="IPR006062">
    <property type="entry name" value="His_biosynth"/>
</dbReference>
<dbReference type="RefSeq" id="WP_101028464.1">
    <property type="nucleotide sequence ID" value="NZ_CABMMZ010000026.1"/>
</dbReference>
<dbReference type="EMBL" id="NNSR01000026">
    <property type="protein sequence ID" value="PKD32392.1"/>
    <property type="molecule type" value="Genomic_DNA"/>
</dbReference>
<dbReference type="GO" id="GO:0000162">
    <property type="term" value="P:L-tryptophan biosynthetic process"/>
    <property type="evidence" value="ECO:0007669"/>
    <property type="project" value="TreeGrafter"/>
</dbReference>
<dbReference type="Pfam" id="PF00977">
    <property type="entry name" value="His_biosynth"/>
    <property type="match status" value="1"/>
</dbReference>
<feature type="active site" description="Proton acceptor" evidence="12">
    <location>
        <position position="8"/>
    </location>
</feature>
<dbReference type="InterPro" id="IPR013785">
    <property type="entry name" value="Aldolase_TIM"/>
</dbReference>
<dbReference type="SUPFAM" id="SSF51366">
    <property type="entry name" value="Ribulose-phoshate binding barrel"/>
    <property type="match status" value="1"/>
</dbReference>
<evidence type="ECO:0000256" key="14">
    <source>
        <dbReference type="RuleBase" id="RU003658"/>
    </source>
</evidence>
<dbReference type="Gene3D" id="3.20.20.70">
    <property type="entry name" value="Aldolase class I"/>
    <property type="match status" value="1"/>
</dbReference>
<evidence type="ECO:0000256" key="5">
    <source>
        <dbReference type="ARBA" id="ARBA00012550"/>
    </source>
</evidence>
<comment type="pathway">
    <text evidence="3 12 14">Amino-acid biosynthesis; L-histidine biosynthesis; L-histidine from 5-phospho-alpha-D-ribose 1-diphosphate: step 4/9.</text>
</comment>
<gene>
    <name evidence="12 15" type="primary">hisA</name>
    <name evidence="15" type="ORF">RBATCC27255_00340</name>
</gene>
<evidence type="ECO:0000256" key="8">
    <source>
        <dbReference type="ARBA" id="ARBA00022605"/>
    </source>
</evidence>
<dbReference type="InterPro" id="IPR006063">
    <property type="entry name" value="HisA_bact_arch"/>
</dbReference>
<dbReference type="PANTHER" id="PTHR43090:SF2">
    <property type="entry name" value="1-(5-PHOSPHORIBOSYL)-5-[(5-PHOSPHORIBOSYLAMINO)METHYLIDENEAMINO] IMIDAZOLE-4-CARBOXAMIDE ISOMERASE"/>
    <property type="match status" value="1"/>
</dbReference>
<proteinExistence type="inferred from homology"/>
<dbReference type="GO" id="GO:0000105">
    <property type="term" value="P:L-histidine biosynthetic process"/>
    <property type="evidence" value="ECO:0007669"/>
    <property type="project" value="UniProtKB-UniRule"/>
</dbReference>
<comment type="subcellular location">
    <subcellularLocation>
        <location evidence="2 12 14">Cytoplasm</location>
    </subcellularLocation>
</comment>
<evidence type="ECO:0000256" key="1">
    <source>
        <dbReference type="ARBA" id="ARBA00000901"/>
    </source>
</evidence>
<evidence type="ECO:0000313" key="15">
    <source>
        <dbReference type="EMBL" id="PKD32392.1"/>
    </source>
</evidence>
<evidence type="ECO:0000256" key="7">
    <source>
        <dbReference type="ARBA" id="ARBA00022490"/>
    </source>
</evidence>
<dbReference type="NCBIfam" id="TIGR00007">
    <property type="entry name" value="1-(5-phosphoribosyl)-5-[(5-phosphoribosylamino)methylideneamino]imidazole-4-carboxamide isomerase"/>
    <property type="match status" value="1"/>
</dbReference>
<dbReference type="AlphaFoldDB" id="A0A2N0UZI1"/>
<dbReference type="InterPro" id="IPR023016">
    <property type="entry name" value="HisA/PriA"/>
</dbReference>
<evidence type="ECO:0000256" key="6">
    <source>
        <dbReference type="ARBA" id="ARBA00018464"/>
    </source>
</evidence>
<dbReference type="UniPathway" id="UPA00031">
    <property type="reaction ID" value="UER00009"/>
</dbReference>
<keyword evidence="10 12" id="KW-0413">Isomerase</keyword>
<dbReference type="PANTHER" id="PTHR43090">
    <property type="entry name" value="1-(5-PHOSPHORIBOSYL)-5-[(5-PHOSPHORIBOSYLAMINO)METHYLIDENEAMINO] IMIDAZOLE-4-CARBOXAMIDE ISOMERASE"/>
    <property type="match status" value="1"/>
</dbReference>
<feature type="active site" description="Proton donor" evidence="12">
    <location>
        <position position="129"/>
    </location>
</feature>
<protein>
    <recommendedName>
        <fullName evidence="6 12">1-(5-phosphoribosyl)-5-[(5-phosphoribosylamino)methylideneamino] imidazole-4-carboxamide isomerase</fullName>
        <ecNumber evidence="5 12">5.3.1.16</ecNumber>
    </recommendedName>
    <alternativeName>
        <fullName evidence="11 12">Phosphoribosylformimino-5-aminoimidazole carboxamide ribotide isomerase</fullName>
    </alternativeName>
</protein>
<evidence type="ECO:0000256" key="10">
    <source>
        <dbReference type="ARBA" id="ARBA00023235"/>
    </source>
</evidence>
<dbReference type="FunFam" id="3.20.20.70:FF:000009">
    <property type="entry name" value="1-(5-phosphoribosyl)-5-[(5-phosphoribosylamino)methylideneamino] imidazole-4-carboxamide isomerase"/>
    <property type="match status" value="1"/>
</dbReference>
<comment type="caution">
    <text evidence="15">The sequence shown here is derived from an EMBL/GenBank/DDBJ whole genome shotgun (WGS) entry which is preliminary data.</text>
</comment>
<dbReference type="HAMAP" id="MF_01014">
    <property type="entry name" value="HisA"/>
    <property type="match status" value="1"/>
</dbReference>
<evidence type="ECO:0000256" key="3">
    <source>
        <dbReference type="ARBA" id="ARBA00005133"/>
    </source>
</evidence>
<keyword evidence="9 12" id="KW-0368">Histidine biosynthesis</keyword>
<dbReference type="GO" id="GO:0005737">
    <property type="term" value="C:cytoplasm"/>
    <property type="evidence" value="ECO:0007669"/>
    <property type="project" value="UniProtKB-SubCell"/>
</dbReference>
<evidence type="ECO:0000256" key="12">
    <source>
        <dbReference type="HAMAP-Rule" id="MF_01014"/>
    </source>
</evidence>
<evidence type="ECO:0000256" key="13">
    <source>
        <dbReference type="RuleBase" id="RU003657"/>
    </source>
</evidence>
<keyword evidence="16" id="KW-1185">Reference proteome</keyword>
<evidence type="ECO:0000256" key="9">
    <source>
        <dbReference type="ARBA" id="ARBA00023102"/>
    </source>
</evidence>
<sequence length="239" mass="25598">MIILPAIDIKDGNCVRLFKGDYATVQKVAESPYIAAQGFADAGAEWMHMVDLDGAKDAKLVNADLIADVAKVSGLSVEVGGGIRDMKAVEYYLSRGINRVILGSAAVKNQQLVIDAVKEYGERIVVGIDAKEGMVRAEGWIDNSEINYIELAKRMEDVGVKTIVFTDIDQDGTLAGPNLKQLDNLAHEVSCNIIASGGVAVLKDIINLAELDVYGAICGKAIYTGSLDLKQAIEVTNKI</sequence>
<organism evidence="15 16">
    <name type="scientific">Ruminococcus bromii</name>
    <dbReference type="NCBI Taxonomy" id="40518"/>
    <lineage>
        <taxon>Bacteria</taxon>
        <taxon>Bacillati</taxon>
        <taxon>Bacillota</taxon>
        <taxon>Clostridia</taxon>
        <taxon>Eubacteriales</taxon>
        <taxon>Oscillospiraceae</taxon>
        <taxon>Ruminococcus</taxon>
    </lineage>
</organism>
<dbReference type="EC" id="5.3.1.16" evidence="5 12"/>
<dbReference type="Proteomes" id="UP000233425">
    <property type="component" value="Unassembled WGS sequence"/>
</dbReference>
<dbReference type="GO" id="GO:0003949">
    <property type="term" value="F:1-(5-phosphoribosyl)-5-[(5-phosphoribosylamino)methylideneamino]imidazole-4-carboxamide isomerase activity"/>
    <property type="evidence" value="ECO:0007669"/>
    <property type="project" value="UniProtKB-UniRule"/>
</dbReference>
<dbReference type="CDD" id="cd04732">
    <property type="entry name" value="HisA"/>
    <property type="match status" value="1"/>
</dbReference>